<evidence type="ECO:0000313" key="9">
    <source>
        <dbReference type="Proteomes" id="UP001147695"/>
    </source>
</evidence>
<dbReference type="Pfam" id="PF05721">
    <property type="entry name" value="PhyH"/>
    <property type="match status" value="1"/>
</dbReference>
<evidence type="ECO:0000313" key="8">
    <source>
        <dbReference type="EMBL" id="KAJ5334976.1"/>
    </source>
</evidence>
<dbReference type="InterPro" id="IPR008775">
    <property type="entry name" value="Phytyl_CoA_dOase-like"/>
</dbReference>
<gene>
    <name evidence="8" type="ORF">N7452_007379</name>
</gene>
<evidence type="ECO:0000256" key="3">
    <source>
        <dbReference type="ARBA" id="ARBA00011738"/>
    </source>
</evidence>
<evidence type="ECO:0000256" key="2">
    <source>
        <dbReference type="ARBA" id="ARBA00005830"/>
    </source>
</evidence>
<sequence length="311" mass="33972">MTENKSTLARLNAIHPSTTPEKAIQIIQRDGGVIIENLITTSLAKQIQTDLKPHFDGDIPDKSGFFPSTTQRATGLMGISESCRELACNSLYIAIANGLVSSSHTFWRGDHQETVSGKPIISSTVGFRVNPGGRQQVLHRDDNDYHPKPGDAPVMIGCVTALTKTTKENGATIAIPGSHLWGPDRQPLDSEAVPAELEPGDAFIFLGNTYHAGGGNVTQPGCEILSIMLTQAPFPLRDQYRETVGIFLCKPILRPAENQFLMIPLEEARKMKPQVQRLMGYGVCNPGVGFVNYQDPMRVLFGVEDDETIDM</sequence>
<dbReference type="AlphaFoldDB" id="A0A9W9UDX3"/>
<keyword evidence="6" id="KW-0560">Oxidoreductase</keyword>
<evidence type="ECO:0000256" key="1">
    <source>
        <dbReference type="ARBA" id="ARBA00001962"/>
    </source>
</evidence>
<dbReference type="GO" id="GO:0046872">
    <property type="term" value="F:metal ion binding"/>
    <property type="evidence" value="ECO:0007669"/>
    <property type="project" value="UniProtKB-KW"/>
</dbReference>
<comment type="subunit">
    <text evidence="3">Homodimer.</text>
</comment>
<accession>A0A9W9UDX3</accession>
<dbReference type="EMBL" id="JAPZBQ010000004">
    <property type="protein sequence ID" value="KAJ5334976.1"/>
    <property type="molecule type" value="Genomic_DNA"/>
</dbReference>
<dbReference type="PANTHER" id="PTHR20883:SF45">
    <property type="entry name" value="PHYTANOYL-COA DIOXYGENASE FAMILY PROTEIN"/>
    <property type="match status" value="1"/>
</dbReference>
<comment type="similarity">
    <text evidence="2">Belongs to the PhyH family.</text>
</comment>
<dbReference type="Gene3D" id="2.60.120.620">
    <property type="entry name" value="q2cbj1_9rhob like domain"/>
    <property type="match status" value="2"/>
</dbReference>
<dbReference type="SUPFAM" id="SSF51197">
    <property type="entry name" value="Clavaminate synthase-like"/>
    <property type="match status" value="1"/>
</dbReference>
<protein>
    <submittedName>
        <fullName evidence="8">Uncharacterized protein</fullName>
    </submittedName>
</protein>
<organism evidence="8 9">
    <name type="scientific">Penicillium brevicompactum</name>
    <dbReference type="NCBI Taxonomy" id="5074"/>
    <lineage>
        <taxon>Eukaryota</taxon>
        <taxon>Fungi</taxon>
        <taxon>Dikarya</taxon>
        <taxon>Ascomycota</taxon>
        <taxon>Pezizomycotina</taxon>
        <taxon>Eurotiomycetes</taxon>
        <taxon>Eurotiomycetidae</taxon>
        <taxon>Eurotiales</taxon>
        <taxon>Aspergillaceae</taxon>
        <taxon>Penicillium</taxon>
    </lineage>
</organism>
<dbReference type="PANTHER" id="PTHR20883">
    <property type="entry name" value="PHYTANOYL-COA DIOXYGENASE DOMAIN CONTAINING 1"/>
    <property type="match status" value="1"/>
</dbReference>
<reference evidence="8" key="2">
    <citation type="journal article" date="2023" name="IMA Fungus">
        <title>Comparative genomic study of the Penicillium genus elucidates a diverse pangenome and 15 lateral gene transfer events.</title>
        <authorList>
            <person name="Petersen C."/>
            <person name="Sorensen T."/>
            <person name="Nielsen M.R."/>
            <person name="Sondergaard T.E."/>
            <person name="Sorensen J.L."/>
            <person name="Fitzpatrick D.A."/>
            <person name="Frisvad J.C."/>
            <person name="Nielsen K.L."/>
        </authorList>
    </citation>
    <scope>NUCLEOTIDE SEQUENCE</scope>
    <source>
        <strain evidence="8">IBT 35673</strain>
    </source>
</reference>
<name>A0A9W9UDX3_PENBR</name>
<keyword evidence="4" id="KW-0479">Metal-binding</keyword>
<comment type="caution">
    <text evidence="8">The sequence shown here is derived from an EMBL/GenBank/DDBJ whole genome shotgun (WGS) entry which is preliminary data.</text>
</comment>
<proteinExistence type="inferred from homology"/>
<reference evidence="8" key="1">
    <citation type="submission" date="2022-12" db="EMBL/GenBank/DDBJ databases">
        <authorList>
            <person name="Petersen C."/>
        </authorList>
    </citation>
    <scope>NUCLEOTIDE SEQUENCE</scope>
    <source>
        <strain evidence="8">IBT 35673</strain>
    </source>
</reference>
<keyword evidence="5" id="KW-0223">Dioxygenase</keyword>
<evidence type="ECO:0000256" key="6">
    <source>
        <dbReference type="ARBA" id="ARBA00023002"/>
    </source>
</evidence>
<evidence type="ECO:0000256" key="5">
    <source>
        <dbReference type="ARBA" id="ARBA00022964"/>
    </source>
</evidence>
<comment type="cofactor">
    <cofactor evidence="1">
        <name>Fe cation</name>
        <dbReference type="ChEBI" id="CHEBI:24875"/>
    </cofactor>
</comment>
<evidence type="ECO:0000256" key="7">
    <source>
        <dbReference type="ARBA" id="ARBA00023004"/>
    </source>
</evidence>
<dbReference type="Proteomes" id="UP001147695">
    <property type="component" value="Unassembled WGS sequence"/>
</dbReference>
<keyword evidence="7" id="KW-0408">Iron</keyword>
<dbReference type="GO" id="GO:0051213">
    <property type="term" value="F:dioxygenase activity"/>
    <property type="evidence" value="ECO:0007669"/>
    <property type="project" value="UniProtKB-KW"/>
</dbReference>
<evidence type="ECO:0000256" key="4">
    <source>
        <dbReference type="ARBA" id="ARBA00022723"/>
    </source>
</evidence>